<keyword evidence="9" id="KW-1185">Reference proteome</keyword>
<evidence type="ECO:0000256" key="7">
    <source>
        <dbReference type="SAM" id="Phobius"/>
    </source>
</evidence>
<dbReference type="Pfam" id="PF02417">
    <property type="entry name" value="Chromate_transp"/>
    <property type="match status" value="2"/>
</dbReference>
<accession>A0A1W6MUN2</accession>
<dbReference type="EMBL" id="CP019948">
    <property type="protein sequence ID" value="ARN81294.1"/>
    <property type="molecule type" value="Genomic_DNA"/>
</dbReference>
<dbReference type="KEGG" id="mbry:B1812_09610"/>
<dbReference type="AlphaFoldDB" id="A0A1W6MUN2"/>
<feature type="transmembrane region" description="Helical" evidence="7">
    <location>
        <begin position="20"/>
        <end position="41"/>
    </location>
</feature>
<evidence type="ECO:0000256" key="6">
    <source>
        <dbReference type="ARBA" id="ARBA00023136"/>
    </source>
</evidence>
<feature type="transmembrane region" description="Helical" evidence="7">
    <location>
        <begin position="121"/>
        <end position="142"/>
    </location>
</feature>
<feature type="transmembrane region" description="Helical" evidence="7">
    <location>
        <begin position="154"/>
        <end position="186"/>
    </location>
</feature>
<reference evidence="8 9" key="1">
    <citation type="submission" date="2017-02" db="EMBL/GenBank/DDBJ databases">
        <authorList>
            <person name="Peterson S.W."/>
        </authorList>
    </citation>
    <scope>NUCLEOTIDE SEQUENCE [LARGE SCALE GENOMIC DNA]</scope>
    <source>
        <strain evidence="8 9">S285</strain>
    </source>
</reference>
<dbReference type="NCBIfam" id="TIGR00937">
    <property type="entry name" value="2A51"/>
    <property type="match status" value="1"/>
</dbReference>
<proteinExistence type="inferred from homology"/>
<keyword evidence="5 7" id="KW-1133">Transmembrane helix</keyword>
<dbReference type="PIRSF" id="PIRSF004810">
    <property type="entry name" value="ChrA"/>
    <property type="match status" value="1"/>
</dbReference>
<feature type="transmembrane region" description="Helical" evidence="7">
    <location>
        <begin position="206"/>
        <end position="227"/>
    </location>
</feature>
<dbReference type="OrthoDB" id="8969999at2"/>
<evidence type="ECO:0000256" key="4">
    <source>
        <dbReference type="ARBA" id="ARBA00022692"/>
    </source>
</evidence>
<feature type="transmembrane region" description="Helical" evidence="7">
    <location>
        <begin position="391"/>
        <end position="410"/>
    </location>
</feature>
<comment type="subcellular location">
    <subcellularLocation>
        <location evidence="1">Cell membrane</location>
        <topology evidence="1">Multi-pass membrane protein</topology>
    </subcellularLocation>
</comment>
<dbReference type="InterPro" id="IPR014047">
    <property type="entry name" value="Chr_Tranpt_l_chain"/>
</dbReference>
<dbReference type="Proteomes" id="UP000193978">
    <property type="component" value="Chromosome"/>
</dbReference>
<evidence type="ECO:0000256" key="1">
    <source>
        <dbReference type="ARBA" id="ARBA00004651"/>
    </source>
</evidence>
<dbReference type="InterPro" id="IPR003370">
    <property type="entry name" value="Chromate_transpt"/>
</dbReference>
<evidence type="ECO:0000256" key="3">
    <source>
        <dbReference type="ARBA" id="ARBA00022475"/>
    </source>
</evidence>
<name>A0A1W6MUN2_9HYPH</name>
<gene>
    <name evidence="8" type="ORF">B1812_09610</name>
</gene>
<evidence type="ECO:0000256" key="5">
    <source>
        <dbReference type="ARBA" id="ARBA00022989"/>
    </source>
</evidence>
<dbReference type="GO" id="GO:0015109">
    <property type="term" value="F:chromate transmembrane transporter activity"/>
    <property type="evidence" value="ECO:0007669"/>
    <property type="project" value="InterPro"/>
</dbReference>
<keyword evidence="4 7" id="KW-0812">Transmembrane</keyword>
<evidence type="ECO:0000313" key="8">
    <source>
        <dbReference type="EMBL" id="ARN81294.1"/>
    </source>
</evidence>
<feature type="transmembrane region" description="Helical" evidence="7">
    <location>
        <begin position="239"/>
        <end position="257"/>
    </location>
</feature>
<organism evidence="8 9">
    <name type="scientific">Methylocystis bryophila</name>
    <dbReference type="NCBI Taxonomy" id="655015"/>
    <lineage>
        <taxon>Bacteria</taxon>
        <taxon>Pseudomonadati</taxon>
        <taxon>Pseudomonadota</taxon>
        <taxon>Alphaproteobacteria</taxon>
        <taxon>Hyphomicrobiales</taxon>
        <taxon>Methylocystaceae</taxon>
        <taxon>Methylocystis</taxon>
    </lineage>
</organism>
<keyword evidence="6 7" id="KW-0472">Membrane</keyword>
<feature type="transmembrane region" description="Helical" evidence="7">
    <location>
        <begin position="90"/>
        <end position="115"/>
    </location>
</feature>
<keyword evidence="3" id="KW-1003">Cell membrane</keyword>
<evidence type="ECO:0000256" key="2">
    <source>
        <dbReference type="ARBA" id="ARBA00005262"/>
    </source>
</evidence>
<dbReference type="PANTHER" id="PTHR33567:SF3">
    <property type="entry name" value="CHROMATE ION TRANSPORTER (EUROFUNG)"/>
    <property type="match status" value="1"/>
</dbReference>
<sequence>MTAPNNTLSRPRLAHLLEVLLVFLRLGFVSFGGPIAHIGYFRSEIVERRKWVPPETFVDLVALCQFLPGPASSELGVALGMTRAGYLGGLAAWIGFTAPSALAMIAFAYGIGLVAHPETMAFLHGLKILAVAVVAQAVWAMAKNLCPDRERATLAVGAAILVLAFPSAQGQIAAILIGAYLGWRYLPAEAKPEPAPLPAPLVSRPVATGAFVLFVLLLVLPSFAASVTGDRTTLLFANFYRTGALVFGGGHVVLPLLQEAVVQTGFVGKEAFLSGYGAAQAVPGPLFSFAAFLGAAADAPLSGWRGGLFCLVAIYLPSFLLLLAALPFWEKLRREPQAQATLKGVNAAVVGLLAAALYAPVFTTAVRTPGDFGLALICWLLLEIWRAPPVAVALFAALAAEALGLLRYFFLIG</sequence>
<dbReference type="GO" id="GO:0005886">
    <property type="term" value="C:plasma membrane"/>
    <property type="evidence" value="ECO:0007669"/>
    <property type="project" value="UniProtKB-SubCell"/>
</dbReference>
<comment type="similarity">
    <text evidence="2">Belongs to the chromate ion transporter (CHR) (TC 2.A.51) family.</text>
</comment>
<feature type="transmembrane region" description="Helical" evidence="7">
    <location>
        <begin position="341"/>
        <end position="361"/>
    </location>
</feature>
<feature type="transmembrane region" description="Helical" evidence="7">
    <location>
        <begin position="308"/>
        <end position="329"/>
    </location>
</feature>
<evidence type="ECO:0000313" key="9">
    <source>
        <dbReference type="Proteomes" id="UP000193978"/>
    </source>
</evidence>
<dbReference type="PANTHER" id="PTHR33567">
    <property type="entry name" value="CHROMATE ION TRANSPORTER (EUROFUNG)"/>
    <property type="match status" value="1"/>
</dbReference>
<protein>
    <submittedName>
        <fullName evidence="8">Chromate transporter</fullName>
    </submittedName>
</protein>
<dbReference type="RefSeq" id="WP_085771387.1">
    <property type="nucleotide sequence ID" value="NZ_AP027149.1"/>
</dbReference>